<keyword evidence="3 5" id="KW-0808">Transferase</keyword>
<dbReference type="InterPro" id="IPR004402">
    <property type="entry name" value="DeoD-type"/>
</dbReference>
<dbReference type="PANTHER" id="PTHR43691:SF11">
    <property type="entry name" value="FI09636P-RELATED"/>
    <property type="match status" value="1"/>
</dbReference>
<comment type="subunit">
    <text evidence="5">Homohexamer; trimer of homodimers.</text>
</comment>
<protein>
    <recommendedName>
        <fullName evidence="5">Purine nucleoside phosphorylase DeoD-type</fullName>
        <shortName evidence="5">PNP</shortName>
        <ecNumber evidence="5">2.4.2.1</ecNumber>
    </recommendedName>
</protein>
<dbReference type="HAMAP" id="MF_01627">
    <property type="entry name" value="Pur_nucleosid_phosp"/>
    <property type="match status" value="1"/>
</dbReference>
<dbReference type="InterPro" id="IPR035994">
    <property type="entry name" value="Nucleoside_phosphorylase_sf"/>
</dbReference>
<dbReference type="EC" id="2.4.2.1" evidence="5"/>
<comment type="catalytic activity">
    <reaction evidence="5">
        <text>a purine 2'-deoxy-D-ribonucleoside + phosphate = a purine nucleobase + 2-deoxy-alpha-D-ribose 1-phosphate</text>
        <dbReference type="Rhea" id="RHEA:36431"/>
        <dbReference type="ChEBI" id="CHEBI:26386"/>
        <dbReference type="ChEBI" id="CHEBI:43474"/>
        <dbReference type="ChEBI" id="CHEBI:57259"/>
        <dbReference type="ChEBI" id="CHEBI:142361"/>
        <dbReference type="EC" id="2.4.2.1"/>
    </reaction>
</comment>
<feature type="binding site" description="in other chain" evidence="5">
    <location>
        <position position="21"/>
    </location>
    <ligand>
        <name>phosphate</name>
        <dbReference type="ChEBI" id="CHEBI:43474"/>
        <note>ligand shared between dimeric partners</note>
    </ligand>
</feature>
<dbReference type="InterPro" id="IPR018016">
    <property type="entry name" value="Nucleoside_phosphorylase_CS"/>
</dbReference>
<dbReference type="EMBL" id="JAJNOR010000001">
    <property type="protein sequence ID" value="MCD2491011.1"/>
    <property type="molecule type" value="Genomic_DNA"/>
</dbReference>
<dbReference type="NCBIfam" id="NF004489">
    <property type="entry name" value="PRK05819.1"/>
    <property type="match status" value="1"/>
</dbReference>
<dbReference type="Gene3D" id="3.40.50.1580">
    <property type="entry name" value="Nucleoside phosphorylase domain"/>
    <property type="match status" value="1"/>
</dbReference>
<keyword evidence="2 5" id="KW-0328">Glycosyltransferase</keyword>
<dbReference type="GO" id="GO:0004731">
    <property type="term" value="F:purine-nucleoside phosphorylase activity"/>
    <property type="evidence" value="ECO:0007669"/>
    <property type="project" value="UniProtKB-UniRule"/>
</dbReference>
<keyword evidence="8" id="KW-1185">Reference proteome</keyword>
<dbReference type="AlphaFoldDB" id="A0AAP2RFH4"/>
<feature type="binding site" description="in other chain" evidence="5">
    <location>
        <begin position="203"/>
        <end position="204"/>
    </location>
    <ligand>
        <name>a purine D-ribonucleoside</name>
        <dbReference type="ChEBI" id="CHEBI:142355"/>
        <note>ligand shared between dimeric partners</note>
    </ligand>
</feature>
<dbReference type="SUPFAM" id="SSF53167">
    <property type="entry name" value="Purine and uridine phosphorylases"/>
    <property type="match status" value="1"/>
</dbReference>
<comment type="caution">
    <text evidence="7">The sequence shown here is derived from an EMBL/GenBank/DDBJ whole genome shotgun (WGS) entry which is preliminary data.</text>
</comment>
<dbReference type="GO" id="GO:0006152">
    <property type="term" value="P:purine nucleoside catabolic process"/>
    <property type="evidence" value="ECO:0007669"/>
    <property type="project" value="TreeGrafter"/>
</dbReference>
<evidence type="ECO:0000313" key="8">
    <source>
        <dbReference type="Proteomes" id="UP001299265"/>
    </source>
</evidence>
<gene>
    <name evidence="5 7" type="primary">deoD</name>
    <name evidence="7" type="ORF">LQE92_00035</name>
</gene>
<name>A0AAP2RFH4_9FIRM</name>
<accession>A0AAP2RFH4</accession>
<feature type="binding site" evidence="5">
    <location>
        <position position="5"/>
    </location>
    <ligand>
        <name>a purine D-ribonucleoside</name>
        <dbReference type="ChEBI" id="CHEBI:142355"/>
        <note>ligand shared between dimeric partners</note>
    </ligand>
</feature>
<dbReference type="NCBIfam" id="TIGR00107">
    <property type="entry name" value="deoD"/>
    <property type="match status" value="1"/>
</dbReference>
<dbReference type="GO" id="GO:0005829">
    <property type="term" value="C:cytosol"/>
    <property type="evidence" value="ECO:0007669"/>
    <property type="project" value="TreeGrafter"/>
</dbReference>
<evidence type="ECO:0000259" key="6">
    <source>
        <dbReference type="Pfam" id="PF01048"/>
    </source>
</evidence>
<feature type="binding site" description="in other chain" evidence="5">
    <location>
        <begin position="88"/>
        <end position="91"/>
    </location>
    <ligand>
        <name>phosphate</name>
        <dbReference type="ChEBI" id="CHEBI:43474"/>
        <note>ligand shared between dimeric partners</note>
    </ligand>
</feature>
<comment type="catalytic activity">
    <reaction evidence="5">
        <text>a purine D-ribonucleoside + phosphate = a purine nucleobase + alpha-D-ribose 1-phosphate</text>
        <dbReference type="Rhea" id="RHEA:19805"/>
        <dbReference type="ChEBI" id="CHEBI:26386"/>
        <dbReference type="ChEBI" id="CHEBI:43474"/>
        <dbReference type="ChEBI" id="CHEBI:57720"/>
        <dbReference type="ChEBI" id="CHEBI:142355"/>
        <dbReference type="EC" id="2.4.2.1"/>
    </reaction>
</comment>
<comment type="similarity">
    <text evidence="1 5">Belongs to the PNP/UDP phosphorylase family.</text>
</comment>
<feature type="domain" description="Nucleoside phosphorylase" evidence="6">
    <location>
        <begin position="17"/>
        <end position="214"/>
    </location>
</feature>
<dbReference type="PROSITE" id="PS01232">
    <property type="entry name" value="PNP_UDP_1"/>
    <property type="match status" value="1"/>
</dbReference>
<feature type="binding site" description="in other chain" evidence="5">
    <location>
        <position position="25"/>
    </location>
    <ligand>
        <name>phosphate</name>
        <dbReference type="ChEBI" id="CHEBI:43474"/>
        <note>ligand shared between dimeric partners</note>
    </ligand>
</feature>
<evidence type="ECO:0000313" key="7">
    <source>
        <dbReference type="EMBL" id="MCD2491011.1"/>
    </source>
</evidence>
<dbReference type="Proteomes" id="UP001299265">
    <property type="component" value="Unassembled WGS sequence"/>
</dbReference>
<feature type="site" description="Important for catalytic activity" evidence="5">
    <location>
        <position position="217"/>
    </location>
</feature>
<proteinExistence type="inferred from homology"/>
<reference evidence="7 8" key="1">
    <citation type="submission" date="2021-11" db="EMBL/GenBank/DDBJ databases">
        <title>Lacrimispora sp. nov. NSJ-141 isolated from human feces.</title>
        <authorList>
            <person name="Abdugheni R."/>
        </authorList>
    </citation>
    <scope>NUCLEOTIDE SEQUENCE [LARGE SCALE GENOMIC DNA]</scope>
    <source>
        <strain evidence="7 8">NSJ-141</strain>
    </source>
</reference>
<organism evidence="7 8">
    <name type="scientific">Lientehia hominis</name>
    <dbReference type="NCBI Taxonomy" id="2897778"/>
    <lineage>
        <taxon>Bacteria</taxon>
        <taxon>Bacillati</taxon>
        <taxon>Bacillota</taxon>
        <taxon>Clostridia</taxon>
        <taxon>Lachnospirales</taxon>
        <taxon>Lachnospiraceae</taxon>
        <taxon>Lientehia</taxon>
    </lineage>
</organism>
<sequence length="237" mass="25856">MATPHNQAATGEIAESILLPGDPLRAKFIAENFLEDVKEFNSVRNMLGYTGNYQGKRVSVMGTGMGCPSIGIYSYELIHFYGVKNLIRVGSCGSIQEHVQVGDIVMAMGASTDGNYAHQYKLPGTYSATASYELLARAVQSASEHGFSHVEGNILSSDLFYTETPEWKEWAKMGLLSIEMESYALYCNANRAGVRGLGIFTVSDSIVTGESLPAEERQVGFTNMMQVALETAVFFTE</sequence>
<dbReference type="RefSeq" id="WP_231060979.1">
    <property type="nucleotide sequence ID" value="NZ_JAJNOR010000001.1"/>
</dbReference>
<feature type="active site" description="Proton donor" evidence="5">
    <location>
        <position position="204"/>
    </location>
</feature>
<comment type="function">
    <text evidence="5">Catalyzes the reversible phosphorolytic breakdown of the N-glycosidic bond in the beta-(deoxy)ribonucleoside molecules, with the formation of the corresponding free purine bases and pentose-1-phosphate.</text>
</comment>
<dbReference type="GO" id="GO:0004850">
    <property type="term" value="F:uridine phosphorylase activity"/>
    <property type="evidence" value="ECO:0007669"/>
    <property type="project" value="UniProtKB-EC"/>
</dbReference>
<dbReference type="PANTHER" id="PTHR43691">
    <property type="entry name" value="URIDINE PHOSPHORYLASE"/>
    <property type="match status" value="1"/>
</dbReference>
<evidence type="ECO:0000256" key="3">
    <source>
        <dbReference type="ARBA" id="ARBA00022679"/>
    </source>
</evidence>
<evidence type="ECO:0000256" key="5">
    <source>
        <dbReference type="HAMAP-Rule" id="MF_01627"/>
    </source>
</evidence>
<comment type="catalytic activity">
    <reaction evidence="4">
        <text>uridine + phosphate = alpha-D-ribose 1-phosphate + uracil</text>
        <dbReference type="Rhea" id="RHEA:24388"/>
        <dbReference type="ChEBI" id="CHEBI:16704"/>
        <dbReference type="ChEBI" id="CHEBI:17568"/>
        <dbReference type="ChEBI" id="CHEBI:43474"/>
        <dbReference type="ChEBI" id="CHEBI:57720"/>
        <dbReference type="EC" id="2.4.2.3"/>
    </reaction>
</comment>
<evidence type="ECO:0000256" key="2">
    <source>
        <dbReference type="ARBA" id="ARBA00022676"/>
    </source>
</evidence>
<evidence type="ECO:0000256" key="4">
    <source>
        <dbReference type="ARBA" id="ARBA00048447"/>
    </source>
</evidence>
<feature type="binding site" evidence="5">
    <location>
        <position position="44"/>
    </location>
    <ligand>
        <name>phosphate</name>
        <dbReference type="ChEBI" id="CHEBI:43474"/>
        <note>ligand shared between dimeric partners</note>
    </ligand>
</feature>
<dbReference type="InterPro" id="IPR000845">
    <property type="entry name" value="Nucleoside_phosphorylase_d"/>
</dbReference>
<dbReference type="CDD" id="cd09006">
    <property type="entry name" value="PNP_EcPNPI-like"/>
    <property type="match status" value="1"/>
</dbReference>
<dbReference type="Pfam" id="PF01048">
    <property type="entry name" value="PNP_UDP_1"/>
    <property type="match status" value="1"/>
</dbReference>
<evidence type="ECO:0000256" key="1">
    <source>
        <dbReference type="ARBA" id="ARBA00010456"/>
    </source>
</evidence>
<feature type="binding site" description="in other chain" evidence="5">
    <location>
        <begin position="179"/>
        <end position="181"/>
    </location>
    <ligand>
        <name>a purine D-ribonucleoside</name>
        <dbReference type="ChEBI" id="CHEBI:142355"/>
        <note>ligand shared between dimeric partners</note>
    </ligand>
</feature>